<name>A0A0H5R7T7_9EUKA</name>
<proteinExistence type="predicted"/>
<protein>
    <submittedName>
        <fullName evidence="1">Uncharacterized protein</fullName>
    </submittedName>
</protein>
<feature type="non-terminal residue" evidence="1">
    <location>
        <position position="1"/>
    </location>
</feature>
<sequence length="134" mass="14997">LWIAPFEQACLSSSPAPEPASPLFSFHLLLPIRHRLWQMPPSSIAASLETLEELVSLPGSNFDHTSSASTFISPSSSKEDVISQASQHLRRISRSDAQVEDFTAELLDSILENLREKLTEISEDQWMFDNETVL</sequence>
<organism evidence="1">
    <name type="scientific">Spongospora subterranea</name>
    <dbReference type="NCBI Taxonomy" id="70186"/>
    <lineage>
        <taxon>Eukaryota</taxon>
        <taxon>Sar</taxon>
        <taxon>Rhizaria</taxon>
        <taxon>Endomyxa</taxon>
        <taxon>Phytomyxea</taxon>
        <taxon>Plasmodiophorida</taxon>
        <taxon>Plasmodiophoridae</taxon>
        <taxon>Spongospora</taxon>
    </lineage>
</organism>
<reference evidence="1" key="1">
    <citation type="submission" date="2015-04" db="EMBL/GenBank/DDBJ databases">
        <title>The genome sequence of the plant pathogenic Rhizarian Plasmodiophora brassicae reveals insights in its biotrophic life cycle and the origin of chitin synthesis.</title>
        <authorList>
            <person name="Schwelm A."/>
            <person name="Fogelqvist J."/>
            <person name="Knaust A."/>
            <person name="Julke S."/>
            <person name="Lilja T."/>
            <person name="Dhandapani V."/>
            <person name="Bonilla-Rosso G."/>
            <person name="Karlsson M."/>
            <person name="Shevchenko A."/>
            <person name="Choi S.R."/>
            <person name="Kim H.G."/>
            <person name="Park J.Y."/>
            <person name="Lim Y.P."/>
            <person name="Ludwig-Muller J."/>
            <person name="Dixelius C."/>
        </authorList>
    </citation>
    <scope>NUCLEOTIDE SEQUENCE</scope>
    <source>
        <tissue evidence="1">Potato root galls</tissue>
    </source>
</reference>
<dbReference type="AlphaFoldDB" id="A0A0H5R7T7"/>
<dbReference type="EMBL" id="HACM01009335">
    <property type="protein sequence ID" value="CRZ09777.1"/>
    <property type="molecule type" value="Transcribed_RNA"/>
</dbReference>
<evidence type="ECO:0000313" key="1">
    <source>
        <dbReference type="EMBL" id="CRZ09777.1"/>
    </source>
</evidence>
<accession>A0A0H5R7T7</accession>